<feature type="transmembrane region" description="Helical" evidence="1">
    <location>
        <begin position="263"/>
        <end position="285"/>
    </location>
</feature>
<feature type="transmembrane region" description="Helical" evidence="1">
    <location>
        <begin position="7"/>
        <end position="26"/>
    </location>
</feature>
<sequence length="402" mass="45346">MEIKGRLFTLFLFTTGMIIHFINGNRGLQLFEGITQNLPLLAILILAPLLSIPLRREGIIDTIVSGLSNNKNDERKTFYSMSSFMMLLAPILNMGAIRIVHDFVKDVKIEPKMLSRSYYLGFTPAVLWSPFFASVGIVIYLLEVKYMSYILVGITFSLMQAVVGLFLLRPKATTHTLLQEPGQLKPDENGLKNIFFLIVFVLGLILLLISMESLLHKPMLLLVSFICVLVPFVWVVLRNKWAVVREEYLHYKDRLLIGSRMEISLFLSAGIFGNAIANTPFINVLKSAIEWSVNESLAVLFLFILLFVTGVAMIGVHQIISIPLILLTLIESGIPFNPLPIAFMCIFSWMLSAAISPLNAMNIIISQNVKKDGFTVAFKWNGLYFLVITLMAFGYIYIIDMF</sequence>
<dbReference type="RefSeq" id="WP_381536899.1">
    <property type="nucleotide sequence ID" value="NZ_JBHUGI010000021.1"/>
</dbReference>
<comment type="caution">
    <text evidence="2">The sequence shown here is derived from an EMBL/GenBank/DDBJ whole genome shotgun (WGS) entry which is preliminary data.</text>
</comment>
<evidence type="ECO:0000256" key="1">
    <source>
        <dbReference type="SAM" id="Phobius"/>
    </source>
</evidence>
<dbReference type="Proteomes" id="UP001597218">
    <property type="component" value="Unassembled WGS sequence"/>
</dbReference>
<feature type="transmembrane region" description="Helical" evidence="1">
    <location>
        <begin position="340"/>
        <end position="361"/>
    </location>
</feature>
<evidence type="ECO:0000313" key="3">
    <source>
        <dbReference type="Proteomes" id="UP001597218"/>
    </source>
</evidence>
<evidence type="ECO:0000313" key="2">
    <source>
        <dbReference type="EMBL" id="MFD1927972.1"/>
    </source>
</evidence>
<organism evidence="2 3">
    <name type="scientific">Sporosarcina siberiensis</name>
    <dbReference type="NCBI Taxonomy" id="1365606"/>
    <lineage>
        <taxon>Bacteria</taxon>
        <taxon>Bacillati</taxon>
        <taxon>Bacillota</taxon>
        <taxon>Bacilli</taxon>
        <taxon>Bacillales</taxon>
        <taxon>Caryophanaceae</taxon>
        <taxon>Sporosarcina</taxon>
    </lineage>
</organism>
<feature type="transmembrane region" description="Helical" evidence="1">
    <location>
        <begin position="149"/>
        <end position="168"/>
    </location>
</feature>
<reference evidence="3" key="1">
    <citation type="journal article" date="2019" name="Int. J. Syst. Evol. Microbiol.">
        <title>The Global Catalogue of Microorganisms (GCM) 10K type strain sequencing project: providing services to taxonomists for standard genome sequencing and annotation.</title>
        <authorList>
            <consortium name="The Broad Institute Genomics Platform"/>
            <consortium name="The Broad Institute Genome Sequencing Center for Infectious Disease"/>
            <person name="Wu L."/>
            <person name="Ma J."/>
        </authorList>
    </citation>
    <scope>NUCLEOTIDE SEQUENCE [LARGE SCALE GENOMIC DNA]</scope>
    <source>
        <strain evidence="3">CGMCC 4.7177</strain>
    </source>
</reference>
<dbReference type="EMBL" id="JBHUGI010000021">
    <property type="protein sequence ID" value="MFD1927972.1"/>
    <property type="molecule type" value="Genomic_DNA"/>
</dbReference>
<feature type="transmembrane region" description="Helical" evidence="1">
    <location>
        <begin position="38"/>
        <end position="56"/>
    </location>
</feature>
<feature type="transmembrane region" description="Helical" evidence="1">
    <location>
        <begin position="382"/>
        <end position="399"/>
    </location>
</feature>
<feature type="transmembrane region" description="Helical" evidence="1">
    <location>
        <begin position="218"/>
        <end position="237"/>
    </location>
</feature>
<proteinExistence type="predicted"/>
<feature type="transmembrane region" description="Helical" evidence="1">
    <location>
        <begin position="194"/>
        <end position="211"/>
    </location>
</feature>
<protein>
    <submittedName>
        <fullName evidence="2">Uncharacterized protein</fullName>
    </submittedName>
</protein>
<keyword evidence="1" id="KW-0472">Membrane</keyword>
<keyword evidence="3" id="KW-1185">Reference proteome</keyword>
<keyword evidence="1" id="KW-1133">Transmembrane helix</keyword>
<accession>A0ABW4SHB7</accession>
<name>A0ABW4SHB7_9BACL</name>
<keyword evidence="1" id="KW-0812">Transmembrane</keyword>
<feature type="transmembrane region" description="Helical" evidence="1">
    <location>
        <begin position="297"/>
        <end position="320"/>
    </location>
</feature>
<feature type="transmembrane region" description="Helical" evidence="1">
    <location>
        <begin position="119"/>
        <end position="142"/>
    </location>
</feature>
<gene>
    <name evidence="2" type="ORF">ACFSFY_07870</name>
</gene>
<feature type="transmembrane region" description="Helical" evidence="1">
    <location>
        <begin position="77"/>
        <end position="99"/>
    </location>
</feature>